<dbReference type="GO" id="GO:0071973">
    <property type="term" value="P:bacterial-type flagellum-dependent cell motility"/>
    <property type="evidence" value="ECO:0007669"/>
    <property type="project" value="InterPro"/>
</dbReference>
<evidence type="ECO:0000313" key="3">
    <source>
        <dbReference type="Proteomes" id="UP000178606"/>
    </source>
</evidence>
<dbReference type="GO" id="GO:0003774">
    <property type="term" value="F:cytoskeletal motor activity"/>
    <property type="evidence" value="ECO:0007669"/>
    <property type="project" value="InterPro"/>
</dbReference>
<dbReference type="Gene3D" id="1.10.220.30">
    <property type="match status" value="1"/>
</dbReference>
<dbReference type="Pfam" id="PF01706">
    <property type="entry name" value="FliG_C"/>
    <property type="match status" value="1"/>
</dbReference>
<accession>A0A1F6CRQ7</accession>
<gene>
    <name evidence="2" type="ORF">A3F84_00760</name>
</gene>
<proteinExistence type="predicted"/>
<dbReference type="GO" id="GO:0009288">
    <property type="term" value="C:bacterial-type flagellum"/>
    <property type="evidence" value="ECO:0007669"/>
    <property type="project" value="InterPro"/>
</dbReference>
<dbReference type="GO" id="GO:0006935">
    <property type="term" value="P:chemotaxis"/>
    <property type="evidence" value="ECO:0007669"/>
    <property type="project" value="InterPro"/>
</dbReference>
<dbReference type="InterPro" id="IPR000090">
    <property type="entry name" value="Flg_Motor_Flig"/>
</dbReference>
<dbReference type="PANTHER" id="PTHR30534">
    <property type="entry name" value="FLAGELLAR MOTOR SWITCH PROTEIN FLIG"/>
    <property type="match status" value="1"/>
</dbReference>
<evidence type="ECO:0000313" key="2">
    <source>
        <dbReference type="EMBL" id="OGG51815.1"/>
    </source>
</evidence>
<organism evidence="2 3">
    <name type="scientific">Handelsmanbacteria sp. (strain RIFCSPLOWO2_12_FULL_64_10)</name>
    <dbReference type="NCBI Taxonomy" id="1817868"/>
    <lineage>
        <taxon>Bacteria</taxon>
        <taxon>Candidatus Handelsmaniibacteriota</taxon>
    </lineage>
</organism>
<evidence type="ECO:0000259" key="1">
    <source>
        <dbReference type="Pfam" id="PF01706"/>
    </source>
</evidence>
<name>A0A1F6CRQ7_HANXR</name>
<dbReference type="InterPro" id="IPR023087">
    <property type="entry name" value="Flg_Motor_Flig_C"/>
</dbReference>
<sequence length="102" mass="11718">MMFTFDDIARLTDREIQLILREVDTKDLATALKGAQPEMQDRIFSNVSERVSTMIKEEMEFSGPVRLSDVEEVQLRIVQTVRQLEEAGQITVVRGETQDVFV</sequence>
<dbReference type="AlphaFoldDB" id="A0A1F6CRQ7"/>
<dbReference type="Proteomes" id="UP000178606">
    <property type="component" value="Unassembled WGS sequence"/>
</dbReference>
<dbReference type="PRINTS" id="PR00954">
    <property type="entry name" value="FLGMOTORFLIG"/>
</dbReference>
<comment type="caution">
    <text evidence="2">The sequence shown here is derived from an EMBL/GenBank/DDBJ whole genome shotgun (WGS) entry which is preliminary data.</text>
</comment>
<protein>
    <recommendedName>
        <fullName evidence="1">Flagellar motor switch protein FliG C-terminal domain-containing protein</fullName>
    </recommendedName>
</protein>
<feature type="domain" description="Flagellar motor switch protein FliG C-terminal" evidence="1">
    <location>
        <begin position="2"/>
        <end position="91"/>
    </location>
</feature>
<dbReference type="EMBL" id="MFKF01000168">
    <property type="protein sequence ID" value="OGG51815.1"/>
    <property type="molecule type" value="Genomic_DNA"/>
</dbReference>
<dbReference type="SUPFAM" id="SSF48029">
    <property type="entry name" value="FliG"/>
    <property type="match status" value="1"/>
</dbReference>
<dbReference type="PANTHER" id="PTHR30534:SF0">
    <property type="entry name" value="FLAGELLAR MOTOR SWITCH PROTEIN FLIG"/>
    <property type="match status" value="1"/>
</dbReference>
<reference evidence="2 3" key="1">
    <citation type="journal article" date="2016" name="Nat. Commun.">
        <title>Thousands of microbial genomes shed light on interconnected biogeochemical processes in an aquifer system.</title>
        <authorList>
            <person name="Anantharaman K."/>
            <person name="Brown C.T."/>
            <person name="Hug L.A."/>
            <person name="Sharon I."/>
            <person name="Castelle C.J."/>
            <person name="Probst A.J."/>
            <person name="Thomas B.C."/>
            <person name="Singh A."/>
            <person name="Wilkins M.J."/>
            <person name="Karaoz U."/>
            <person name="Brodie E.L."/>
            <person name="Williams K.H."/>
            <person name="Hubbard S.S."/>
            <person name="Banfield J.F."/>
        </authorList>
    </citation>
    <scope>NUCLEOTIDE SEQUENCE [LARGE SCALE GENOMIC DNA]</scope>
    <source>
        <strain evidence="3">RIFCSPLOWO2_12_FULL_64_10</strain>
    </source>
</reference>
<dbReference type="InterPro" id="IPR011002">
    <property type="entry name" value="FliG_a-hlx"/>
</dbReference>